<evidence type="ECO:0000256" key="1">
    <source>
        <dbReference type="SAM" id="MobiDB-lite"/>
    </source>
</evidence>
<dbReference type="AlphaFoldDB" id="A0A9D5DIH7"/>
<keyword evidence="2" id="KW-0732">Signal</keyword>
<dbReference type="OrthoDB" id="343958at2759"/>
<feature type="region of interest" description="Disordered" evidence="1">
    <location>
        <begin position="136"/>
        <end position="180"/>
    </location>
</feature>
<feature type="signal peptide" evidence="2">
    <location>
        <begin position="1"/>
        <end position="31"/>
    </location>
</feature>
<evidence type="ECO:0000313" key="3">
    <source>
        <dbReference type="EMBL" id="KAJ1612352.1"/>
    </source>
</evidence>
<name>A0A9D5DIH7_9CRYT</name>
<accession>A0A9D5DIH7</accession>
<sequence>MVILAKHPKKRYLCQFLLTALLLILLKLTVCSEISNFSESTQSELENDEHLSKRPEGAVPLPIKKQHLDYFKKETVIDKYMTKDGKKVKVILKRRDRPALRWYRKWRNKQKMKRKAKEKYKRQRKHAGSKWNIFKRFKRGKKDNKENEESNVEVVNSEKGEDSVSKSSIFDEKSDDKSIRDDTLSKAVELGDNGYIDTFGAVSSNNRDSIDDDDTDSATPKSSNPEYEMSSL</sequence>
<reference evidence="3" key="1">
    <citation type="submission" date="2022-10" db="EMBL/GenBank/DDBJ databases">
        <title>Adaptive evolution leads to modifications in subtelomeric GC content in a zoonotic Cryptosporidium species.</title>
        <authorList>
            <person name="Li J."/>
            <person name="Feng Y."/>
            <person name="Xiao L."/>
        </authorList>
    </citation>
    <scope>NUCLEOTIDE SEQUENCE</scope>
    <source>
        <strain evidence="3">33844</strain>
    </source>
</reference>
<feature type="compositionally biased region" description="Basic and acidic residues" evidence="1">
    <location>
        <begin position="156"/>
        <end position="180"/>
    </location>
</feature>
<comment type="caution">
    <text evidence="3">The sequence shown here is derived from an EMBL/GenBank/DDBJ whole genome shotgun (WGS) entry which is preliminary data.</text>
</comment>
<dbReference type="EMBL" id="JAPCXC010000007">
    <property type="protein sequence ID" value="KAJ1612352.1"/>
    <property type="molecule type" value="Genomic_DNA"/>
</dbReference>
<feature type="chain" id="PRO_5038767754" evidence="2">
    <location>
        <begin position="32"/>
        <end position="232"/>
    </location>
</feature>
<protein>
    <submittedName>
        <fullName evidence="3">Signal peptide-containing secreted protein</fullName>
    </submittedName>
</protein>
<evidence type="ECO:0000256" key="2">
    <source>
        <dbReference type="SAM" id="SignalP"/>
    </source>
</evidence>
<feature type="region of interest" description="Disordered" evidence="1">
    <location>
        <begin position="195"/>
        <end position="232"/>
    </location>
</feature>
<proteinExistence type="predicted"/>
<dbReference type="Proteomes" id="UP001067231">
    <property type="component" value="Unassembled WGS sequence"/>
</dbReference>
<gene>
    <name evidence="3" type="ORF">OJ253_618</name>
</gene>
<organism evidence="3">
    <name type="scientific">Cryptosporidium canis</name>
    <dbReference type="NCBI Taxonomy" id="195482"/>
    <lineage>
        <taxon>Eukaryota</taxon>
        <taxon>Sar</taxon>
        <taxon>Alveolata</taxon>
        <taxon>Apicomplexa</taxon>
        <taxon>Conoidasida</taxon>
        <taxon>Coccidia</taxon>
        <taxon>Eucoccidiorida</taxon>
        <taxon>Eimeriorina</taxon>
        <taxon>Cryptosporidiidae</taxon>
        <taxon>Cryptosporidium</taxon>
    </lineage>
</organism>